<protein>
    <submittedName>
        <fullName evidence="8">S8 family serine peptidase</fullName>
    </submittedName>
</protein>
<dbReference type="InterPro" id="IPR050131">
    <property type="entry name" value="Peptidase_S8_subtilisin-like"/>
</dbReference>
<dbReference type="InterPro" id="IPR000209">
    <property type="entry name" value="Peptidase_S8/S53_dom"/>
</dbReference>
<evidence type="ECO:0000259" key="7">
    <source>
        <dbReference type="Pfam" id="PF19081"/>
    </source>
</evidence>
<name>A0ABW5J7S9_9BACT</name>
<evidence type="ECO:0000313" key="8">
    <source>
        <dbReference type="EMBL" id="MFD2521194.1"/>
    </source>
</evidence>
<feature type="domain" description="Ig-like" evidence="7">
    <location>
        <begin position="676"/>
        <end position="748"/>
    </location>
</feature>
<dbReference type="InterPro" id="IPR022398">
    <property type="entry name" value="Peptidase_S8_His-AS"/>
</dbReference>
<dbReference type="InterPro" id="IPR055015">
    <property type="entry name" value="GCX_COOH"/>
</dbReference>
<organism evidence="8 9">
    <name type="scientific">Emticicia soli</name>
    <dbReference type="NCBI Taxonomy" id="2027878"/>
    <lineage>
        <taxon>Bacteria</taxon>
        <taxon>Pseudomonadati</taxon>
        <taxon>Bacteroidota</taxon>
        <taxon>Cytophagia</taxon>
        <taxon>Cytophagales</taxon>
        <taxon>Leadbetterellaceae</taxon>
        <taxon>Emticicia</taxon>
    </lineage>
</organism>
<evidence type="ECO:0000256" key="1">
    <source>
        <dbReference type="ARBA" id="ARBA00011073"/>
    </source>
</evidence>
<dbReference type="PROSITE" id="PS51892">
    <property type="entry name" value="SUBTILASE"/>
    <property type="match status" value="1"/>
</dbReference>
<comment type="similarity">
    <text evidence="1 5">Belongs to the peptidase S8 family.</text>
</comment>
<dbReference type="Pfam" id="PF19081">
    <property type="entry name" value="Ig_7"/>
    <property type="match status" value="1"/>
</dbReference>
<dbReference type="PANTHER" id="PTHR43806:SF11">
    <property type="entry name" value="CEREVISIN-RELATED"/>
    <property type="match status" value="1"/>
</dbReference>
<dbReference type="SUPFAM" id="SSF52743">
    <property type="entry name" value="Subtilisin-like"/>
    <property type="match status" value="1"/>
</dbReference>
<keyword evidence="4 5" id="KW-0720">Serine protease</keyword>
<reference evidence="9" key="1">
    <citation type="journal article" date="2019" name="Int. J. Syst. Evol. Microbiol.">
        <title>The Global Catalogue of Microorganisms (GCM) 10K type strain sequencing project: providing services to taxonomists for standard genome sequencing and annotation.</title>
        <authorList>
            <consortium name="The Broad Institute Genomics Platform"/>
            <consortium name="The Broad Institute Genome Sequencing Center for Infectious Disease"/>
            <person name="Wu L."/>
            <person name="Ma J."/>
        </authorList>
    </citation>
    <scope>NUCLEOTIDE SEQUENCE [LARGE SCALE GENOMIC DNA]</scope>
    <source>
        <strain evidence="9">KCTC 52344</strain>
    </source>
</reference>
<gene>
    <name evidence="8" type="ORF">ACFSR2_09885</name>
</gene>
<dbReference type="InterPro" id="IPR013783">
    <property type="entry name" value="Ig-like_fold"/>
</dbReference>
<evidence type="ECO:0000256" key="3">
    <source>
        <dbReference type="ARBA" id="ARBA00022801"/>
    </source>
</evidence>
<keyword evidence="2 5" id="KW-0645">Protease</keyword>
<dbReference type="Proteomes" id="UP001597510">
    <property type="component" value="Unassembled WGS sequence"/>
</dbReference>
<keyword evidence="9" id="KW-1185">Reference proteome</keyword>
<evidence type="ECO:0000256" key="4">
    <source>
        <dbReference type="ARBA" id="ARBA00022825"/>
    </source>
</evidence>
<evidence type="ECO:0000259" key="6">
    <source>
        <dbReference type="Pfam" id="PF00082"/>
    </source>
</evidence>
<dbReference type="EMBL" id="JBHULC010000009">
    <property type="protein sequence ID" value="MFD2521194.1"/>
    <property type="molecule type" value="Genomic_DNA"/>
</dbReference>
<dbReference type="InterPro" id="IPR015500">
    <property type="entry name" value="Peptidase_S8_subtilisin-rel"/>
</dbReference>
<dbReference type="RefSeq" id="WP_340237302.1">
    <property type="nucleotide sequence ID" value="NZ_JBBEWC010000007.1"/>
</dbReference>
<comment type="caution">
    <text evidence="8">The sequence shown here is derived from an EMBL/GenBank/DDBJ whole genome shotgun (WGS) entry which is preliminary data.</text>
</comment>
<feature type="active site" description="Charge relay system" evidence="5">
    <location>
        <position position="156"/>
    </location>
</feature>
<feature type="active site" description="Charge relay system" evidence="5">
    <location>
        <position position="192"/>
    </location>
</feature>
<dbReference type="InterPro" id="IPR036179">
    <property type="entry name" value="Ig-like_dom_sf"/>
</dbReference>
<feature type="active site" description="Charge relay system" evidence="5">
    <location>
        <position position="348"/>
    </location>
</feature>
<dbReference type="PROSITE" id="PS00137">
    <property type="entry name" value="SUBTILASE_HIS"/>
    <property type="match status" value="1"/>
</dbReference>
<evidence type="ECO:0000256" key="2">
    <source>
        <dbReference type="ARBA" id="ARBA00022670"/>
    </source>
</evidence>
<dbReference type="Pfam" id="PF00082">
    <property type="entry name" value="Peptidase_S8"/>
    <property type="match status" value="1"/>
</dbReference>
<dbReference type="NCBIfam" id="NF045639">
    <property type="entry name" value="GCX_COOH"/>
    <property type="match status" value="1"/>
</dbReference>
<dbReference type="InterPro" id="IPR044023">
    <property type="entry name" value="Ig_7"/>
</dbReference>
<sequence>MRIQLLIFATLITFSSIGQKVNKDFIDGEIYLKVKQKPLGSLSSAVNLSNELLFLQKFSEEFVLQQANKPFFTTNAENLQKVYRLKLRNPEKIDETLKLLKQFSEVEFVEKVPLKQIIGTPNDPSTSSQWFLSKVKAFEAWDVNPGGRSVVVAVVDNAIQTNHPDLQANMLTGIDLADEDNNPNPPSALFAHGTHVAGIVGAVSNNGIGVASGGNNRVKILPIKATGDGSDYRNIDKGYEGVLWAANNGANIISLSWGSTEYSQAEQEVIDYAHNKGIVIVAAAGNEETFRTSYPAAHKHVISVASLDNDDKKSSFSNYGNWIDISAPGRGILSTVPFNLYGSFNGTSMSTPLVSSVLGYIWSCFPSLTIPQLENLLFKTADNIDAADPAYKGLLGAGRVNLLKAISCANIGLTAVNINTNGSTNICEGQSVTLSANVGAGYTYRWFKDGVPINVNTASYTTNAVGNYQVIVSNGTCSIAAEPIKIERNTIVSNAPSVSNKEVAYCADLSQTGGLQATAVNCNYSGPSTFIYNGPMVGYDGFDKTGDNPTVNAIGLKGTLTSLKVSVTWQKKDQASKDACNLQDGGRNPYNDEVSFKIQSPTGKIVTLIASGTYAGGTASSGIVTTVFEMGASPIAQGSLPVSGTFAPAESFATLLNENPLGTWTLLPEDDNTVDPLCVKGFAITLATNGTAQPPTITWWSANTGGTLLATGNEYLPSTTSVGEQTFFAQATCDGQCPSPRVAAKFNVITVPQVRVFAISNSLAADSRFKEMLKKQTLSYSKNAQNQYQLYDKADASTEYITMGENPPMSSPVTLCSASESYLLLAEGCPTNVITWNNGANGQSLMVAPNNPIGYNAYCHKEWAPCAPISSNNILFVSPADAVVINQKVYPNSVQTFTGNSIMASNSIESPSNIVYRANTSVMLNAGFSVGGNSVFMARIGGCGN</sequence>
<proteinExistence type="inferred from homology"/>
<accession>A0ABW5J7S9</accession>
<dbReference type="Gene3D" id="2.60.40.10">
    <property type="entry name" value="Immunoglobulins"/>
    <property type="match status" value="1"/>
</dbReference>
<evidence type="ECO:0000313" key="9">
    <source>
        <dbReference type="Proteomes" id="UP001597510"/>
    </source>
</evidence>
<evidence type="ECO:0000256" key="5">
    <source>
        <dbReference type="PROSITE-ProRule" id="PRU01240"/>
    </source>
</evidence>
<keyword evidence="3 5" id="KW-0378">Hydrolase</keyword>
<dbReference type="PANTHER" id="PTHR43806">
    <property type="entry name" value="PEPTIDASE S8"/>
    <property type="match status" value="1"/>
</dbReference>
<dbReference type="Gene3D" id="3.40.50.200">
    <property type="entry name" value="Peptidase S8/S53 domain"/>
    <property type="match status" value="1"/>
</dbReference>
<dbReference type="PRINTS" id="PR00723">
    <property type="entry name" value="SUBTILISIN"/>
</dbReference>
<feature type="domain" description="Peptidase S8/S53" evidence="6">
    <location>
        <begin position="147"/>
        <end position="398"/>
    </location>
</feature>
<dbReference type="SUPFAM" id="SSF48726">
    <property type="entry name" value="Immunoglobulin"/>
    <property type="match status" value="1"/>
</dbReference>
<dbReference type="InterPro" id="IPR036852">
    <property type="entry name" value="Peptidase_S8/S53_dom_sf"/>
</dbReference>